<feature type="region of interest" description="Disordered" evidence="1">
    <location>
        <begin position="277"/>
        <end position="332"/>
    </location>
</feature>
<dbReference type="AlphaFoldDB" id="A0AAE0HXX9"/>
<organism evidence="2 3">
    <name type="scientific">Apodospora peruviana</name>
    <dbReference type="NCBI Taxonomy" id="516989"/>
    <lineage>
        <taxon>Eukaryota</taxon>
        <taxon>Fungi</taxon>
        <taxon>Dikarya</taxon>
        <taxon>Ascomycota</taxon>
        <taxon>Pezizomycotina</taxon>
        <taxon>Sordariomycetes</taxon>
        <taxon>Sordariomycetidae</taxon>
        <taxon>Sordariales</taxon>
        <taxon>Lasiosphaeriaceae</taxon>
        <taxon>Apodospora</taxon>
    </lineage>
</organism>
<feature type="compositionally biased region" description="Polar residues" evidence="1">
    <location>
        <begin position="149"/>
        <end position="169"/>
    </location>
</feature>
<gene>
    <name evidence="2" type="ORF">B0H66DRAFT_627670</name>
</gene>
<dbReference type="EMBL" id="JAUEDM010000006">
    <property type="protein sequence ID" value="KAK3314895.1"/>
    <property type="molecule type" value="Genomic_DNA"/>
</dbReference>
<feature type="compositionally biased region" description="Polar residues" evidence="1">
    <location>
        <begin position="86"/>
        <end position="118"/>
    </location>
</feature>
<proteinExistence type="predicted"/>
<feature type="compositionally biased region" description="Polar residues" evidence="1">
    <location>
        <begin position="376"/>
        <end position="403"/>
    </location>
</feature>
<evidence type="ECO:0000313" key="2">
    <source>
        <dbReference type="EMBL" id="KAK3314895.1"/>
    </source>
</evidence>
<feature type="region of interest" description="Disordered" evidence="1">
    <location>
        <begin position="1"/>
        <end position="250"/>
    </location>
</feature>
<feature type="compositionally biased region" description="Low complexity" evidence="1">
    <location>
        <begin position="170"/>
        <end position="182"/>
    </location>
</feature>
<feature type="region of interest" description="Disordered" evidence="1">
    <location>
        <begin position="345"/>
        <end position="461"/>
    </location>
</feature>
<sequence>MPPSPPRKGTGRQERGPPVPAFTPELIAQIEQDLGDVTRGVDFPMTRGRGGSTSTVTSAPAQEGQARNNPGRGRATTIGQAGRGNEQIQARNFEQFQGRSPGQSIRQPEQSQGRTMGQSGPGHDPPYQTQSIGQNRNWQHYQPHHIPQTARNQQQYQSQPIGQTTARYNQQQAAGQMIHQQQYNRQPMRQPTRADQQYRQQQQPWGQTTGQQHYQQQQPIGQTARPQQQQYQTGTGGQTARFQHPPGPMREAIRDHHQQYKQETWDHAARIQQLLHPVAPLRLPGRTPAPEPEPTPERISPPATANREQSSSSSSSSDDPFRLRTPSTSVRMSIIADLPACDTARRNADQQQQQTQQQTATSSGGEGWTCPMCIKTNASPSKTPQRQNTEASLTGQKGSNWENLNRRAAAGARDPSRCLRAGDLGPPAGSRVRRFSPTASATESDDNSSDTNNRETPRINAPAWDALTGGARVPAPWEGLVAASRQAADERRERGQAAATGPWPGGWDWEPMMSAEEAAIAVADRRRGTIFVDRGVDRPGGNDDEEDDRA</sequence>
<evidence type="ECO:0000313" key="3">
    <source>
        <dbReference type="Proteomes" id="UP001283341"/>
    </source>
</evidence>
<reference evidence="2" key="1">
    <citation type="journal article" date="2023" name="Mol. Phylogenet. Evol.">
        <title>Genome-scale phylogeny and comparative genomics of the fungal order Sordariales.</title>
        <authorList>
            <person name="Hensen N."/>
            <person name="Bonometti L."/>
            <person name="Westerberg I."/>
            <person name="Brannstrom I.O."/>
            <person name="Guillou S."/>
            <person name="Cros-Aarteil S."/>
            <person name="Calhoun S."/>
            <person name="Haridas S."/>
            <person name="Kuo A."/>
            <person name="Mondo S."/>
            <person name="Pangilinan J."/>
            <person name="Riley R."/>
            <person name="LaButti K."/>
            <person name="Andreopoulos B."/>
            <person name="Lipzen A."/>
            <person name="Chen C."/>
            <person name="Yan M."/>
            <person name="Daum C."/>
            <person name="Ng V."/>
            <person name="Clum A."/>
            <person name="Steindorff A."/>
            <person name="Ohm R.A."/>
            <person name="Martin F."/>
            <person name="Silar P."/>
            <person name="Natvig D.O."/>
            <person name="Lalanne C."/>
            <person name="Gautier V."/>
            <person name="Ament-Velasquez S.L."/>
            <person name="Kruys A."/>
            <person name="Hutchinson M.I."/>
            <person name="Powell A.J."/>
            <person name="Barry K."/>
            <person name="Miller A.N."/>
            <person name="Grigoriev I.V."/>
            <person name="Debuchy R."/>
            <person name="Gladieux P."/>
            <person name="Hiltunen Thoren M."/>
            <person name="Johannesson H."/>
        </authorList>
    </citation>
    <scope>NUCLEOTIDE SEQUENCE</scope>
    <source>
        <strain evidence="2">CBS 118394</strain>
    </source>
</reference>
<accession>A0AAE0HXX9</accession>
<comment type="caution">
    <text evidence="2">The sequence shown here is derived from an EMBL/GenBank/DDBJ whole genome shotgun (WGS) entry which is preliminary data.</text>
</comment>
<keyword evidence="3" id="KW-1185">Reference proteome</keyword>
<evidence type="ECO:0000256" key="1">
    <source>
        <dbReference type="SAM" id="MobiDB-lite"/>
    </source>
</evidence>
<reference evidence="2" key="2">
    <citation type="submission" date="2023-06" db="EMBL/GenBank/DDBJ databases">
        <authorList>
            <consortium name="Lawrence Berkeley National Laboratory"/>
            <person name="Haridas S."/>
            <person name="Hensen N."/>
            <person name="Bonometti L."/>
            <person name="Westerberg I."/>
            <person name="Brannstrom I.O."/>
            <person name="Guillou S."/>
            <person name="Cros-Aarteil S."/>
            <person name="Calhoun S."/>
            <person name="Kuo A."/>
            <person name="Mondo S."/>
            <person name="Pangilinan J."/>
            <person name="Riley R."/>
            <person name="Labutti K."/>
            <person name="Andreopoulos B."/>
            <person name="Lipzen A."/>
            <person name="Chen C."/>
            <person name="Yanf M."/>
            <person name="Daum C."/>
            <person name="Ng V."/>
            <person name="Clum A."/>
            <person name="Steindorff A."/>
            <person name="Ohm R."/>
            <person name="Martin F."/>
            <person name="Silar P."/>
            <person name="Natvig D."/>
            <person name="Lalanne C."/>
            <person name="Gautier V."/>
            <person name="Ament-Velasquez S.L."/>
            <person name="Kruys A."/>
            <person name="Hutchinson M.I."/>
            <person name="Powell A.J."/>
            <person name="Barry K."/>
            <person name="Miller A.N."/>
            <person name="Grigoriev I.V."/>
            <person name="Debuchy R."/>
            <person name="Gladieux P."/>
            <person name="Thoren M.H."/>
            <person name="Johannesson H."/>
        </authorList>
    </citation>
    <scope>NUCLEOTIDE SEQUENCE</scope>
    <source>
        <strain evidence="2">CBS 118394</strain>
    </source>
</reference>
<feature type="region of interest" description="Disordered" evidence="1">
    <location>
        <begin position="486"/>
        <end position="510"/>
    </location>
</feature>
<protein>
    <submittedName>
        <fullName evidence="2">Uncharacterized protein</fullName>
    </submittedName>
</protein>
<name>A0AAE0HXX9_9PEZI</name>
<dbReference type="Proteomes" id="UP001283341">
    <property type="component" value="Unassembled WGS sequence"/>
</dbReference>
<feature type="compositionally biased region" description="Polar residues" evidence="1">
    <location>
        <begin position="127"/>
        <end position="140"/>
    </location>
</feature>
<feature type="compositionally biased region" description="Low complexity" evidence="1">
    <location>
        <begin position="190"/>
        <end position="233"/>
    </location>
</feature>
<feature type="compositionally biased region" description="Low complexity" evidence="1">
    <location>
        <begin position="350"/>
        <end position="359"/>
    </location>
</feature>